<proteinExistence type="predicted"/>
<dbReference type="AlphaFoldDB" id="A0A6A6X734"/>
<dbReference type="OrthoDB" id="10655075at2759"/>
<organism evidence="2 3">
    <name type="scientific">Melanomma pulvis-pyrius CBS 109.77</name>
    <dbReference type="NCBI Taxonomy" id="1314802"/>
    <lineage>
        <taxon>Eukaryota</taxon>
        <taxon>Fungi</taxon>
        <taxon>Dikarya</taxon>
        <taxon>Ascomycota</taxon>
        <taxon>Pezizomycotina</taxon>
        <taxon>Dothideomycetes</taxon>
        <taxon>Pleosporomycetidae</taxon>
        <taxon>Pleosporales</taxon>
        <taxon>Melanommataceae</taxon>
        <taxon>Melanomma</taxon>
    </lineage>
</organism>
<protein>
    <submittedName>
        <fullName evidence="2">Uncharacterized protein</fullName>
    </submittedName>
</protein>
<sequence>MADSAPQSPPTTQPMRTTTLNSSPKSPDLFPDPNASMHPTHNNPISGLPLDSRTDLSLTEILALPEDERNALAQRMSVVSWEPFTVMAIGTPADAYEIVSREVTKREMREARPLPDEDEDEDGDGGVNGGMDESRKEGREKKKSE</sequence>
<evidence type="ECO:0000256" key="1">
    <source>
        <dbReference type="SAM" id="MobiDB-lite"/>
    </source>
</evidence>
<name>A0A6A6X734_9PLEO</name>
<reference evidence="2" key="1">
    <citation type="journal article" date="2020" name="Stud. Mycol.">
        <title>101 Dothideomycetes genomes: a test case for predicting lifestyles and emergence of pathogens.</title>
        <authorList>
            <person name="Haridas S."/>
            <person name="Albert R."/>
            <person name="Binder M."/>
            <person name="Bloem J."/>
            <person name="Labutti K."/>
            <person name="Salamov A."/>
            <person name="Andreopoulos B."/>
            <person name="Baker S."/>
            <person name="Barry K."/>
            <person name="Bills G."/>
            <person name="Bluhm B."/>
            <person name="Cannon C."/>
            <person name="Castanera R."/>
            <person name="Culley D."/>
            <person name="Daum C."/>
            <person name="Ezra D."/>
            <person name="Gonzalez J."/>
            <person name="Henrissat B."/>
            <person name="Kuo A."/>
            <person name="Liang C."/>
            <person name="Lipzen A."/>
            <person name="Lutzoni F."/>
            <person name="Magnuson J."/>
            <person name="Mondo S."/>
            <person name="Nolan M."/>
            <person name="Ohm R."/>
            <person name="Pangilinan J."/>
            <person name="Park H.-J."/>
            <person name="Ramirez L."/>
            <person name="Alfaro M."/>
            <person name="Sun H."/>
            <person name="Tritt A."/>
            <person name="Yoshinaga Y."/>
            <person name="Zwiers L.-H."/>
            <person name="Turgeon B."/>
            <person name="Goodwin S."/>
            <person name="Spatafora J."/>
            <person name="Crous P."/>
            <person name="Grigoriev I."/>
        </authorList>
    </citation>
    <scope>NUCLEOTIDE SEQUENCE</scope>
    <source>
        <strain evidence="2">CBS 109.77</strain>
    </source>
</reference>
<evidence type="ECO:0000313" key="2">
    <source>
        <dbReference type="EMBL" id="KAF2791923.1"/>
    </source>
</evidence>
<evidence type="ECO:0000313" key="3">
    <source>
        <dbReference type="Proteomes" id="UP000799757"/>
    </source>
</evidence>
<feature type="compositionally biased region" description="Basic and acidic residues" evidence="1">
    <location>
        <begin position="102"/>
        <end position="115"/>
    </location>
</feature>
<feature type="compositionally biased region" description="Basic and acidic residues" evidence="1">
    <location>
        <begin position="132"/>
        <end position="145"/>
    </location>
</feature>
<dbReference type="EMBL" id="MU001995">
    <property type="protein sequence ID" value="KAF2791923.1"/>
    <property type="molecule type" value="Genomic_DNA"/>
</dbReference>
<gene>
    <name evidence="2" type="ORF">K505DRAFT_326510</name>
</gene>
<feature type="region of interest" description="Disordered" evidence="1">
    <location>
        <begin position="102"/>
        <end position="145"/>
    </location>
</feature>
<dbReference type="Proteomes" id="UP000799757">
    <property type="component" value="Unassembled WGS sequence"/>
</dbReference>
<feature type="region of interest" description="Disordered" evidence="1">
    <location>
        <begin position="1"/>
        <end position="51"/>
    </location>
</feature>
<feature type="compositionally biased region" description="Polar residues" evidence="1">
    <location>
        <begin position="13"/>
        <end position="25"/>
    </location>
</feature>
<keyword evidence="3" id="KW-1185">Reference proteome</keyword>
<accession>A0A6A6X734</accession>